<evidence type="ECO:0000256" key="5">
    <source>
        <dbReference type="ARBA" id="ARBA00022989"/>
    </source>
</evidence>
<comment type="function">
    <text evidence="7">The EMC seems to be required for efficient folding of proteins in the endoplasmic reticulum (ER).</text>
</comment>
<evidence type="ECO:0000256" key="2">
    <source>
        <dbReference type="ARBA" id="ARBA00005376"/>
    </source>
</evidence>
<comment type="similarity">
    <text evidence="2 7">Belongs to the EMC3 family.</text>
</comment>
<dbReference type="GeneID" id="39588138"/>
<evidence type="ECO:0000256" key="7">
    <source>
        <dbReference type="PIRNR" id="PIRNR010045"/>
    </source>
</evidence>
<proteinExistence type="inferred from homology"/>
<feature type="transmembrane region" description="Helical" evidence="8">
    <location>
        <begin position="20"/>
        <end position="38"/>
    </location>
</feature>
<reference evidence="9 10" key="1">
    <citation type="submission" date="2018-11" db="EMBL/GenBank/DDBJ databases">
        <title>Genome sequence of Apiotrichum porosum DSM 27194.</title>
        <authorList>
            <person name="Aliyu H."/>
            <person name="Gorte O."/>
            <person name="Ochsenreither K."/>
        </authorList>
    </citation>
    <scope>NUCLEOTIDE SEQUENCE [LARGE SCALE GENOMIC DNA]</scope>
    <source>
        <strain evidence="9 10">DSM 27194</strain>
    </source>
</reference>
<dbReference type="OrthoDB" id="6745403at2759"/>
<dbReference type="GO" id="GO:0072546">
    <property type="term" value="C:EMC complex"/>
    <property type="evidence" value="ECO:0007669"/>
    <property type="project" value="TreeGrafter"/>
</dbReference>
<organism evidence="9 10">
    <name type="scientific">Apiotrichum porosum</name>
    <dbReference type="NCBI Taxonomy" id="105984"/>
    <lineage>
        <taxon>Eukaryota</taxon>
        <taxon>Fungi</taxon>
        <taxon>Dikarya</taxon>
        <taxon>Basidiomycota</taxon>
        <taxon>Agaricomycotina</taxon>
        <taxon>Tremellomycetes</taxon>
        <taxon>Trichosporonales</taxon>
        <taxon>Trichosporonaceae</taxon>
        <taxon>Apiotrichum</taxon>
    </lineage>
</organism>
<dbReference type="InterPro" id="IPR008568">
    <property type="entry name" value="EMC3"/>
</dbReference>
<evidence type="ECO:0000313" key="10">
    <source>
        <dbReference type="Proteomes" id="UP000279236"/>
    </source>
</evidence>
<dbReference type="PIRSF" id="PIRSF010045">
    <property type="entry name" value="DUF850_TM_euk"/>
    <property type="match status" value="1"/>
</dbReference>
<dbReference type="SMART" id="SM01415">
    <property type="entry name" value="DUF106"/>
    <property type="match status" value="1"/>
</dbReference>
<comment type="subcellular location">
    <subcellularLocation>
        <location evidence="1">Membrane</location>
        <topology evidence="1">Multi-pass membrane protein</topology>
    </subcellularLocation>
</comment>
<keyword evidence="5 8" id="KW-1133">Transmembrane helix</keyword>
<dbReference type="InterPro" id="IPR002809">
    <property type="entry name" value="EMC3/TMCO1"/>
</dbReference>
<comment type="caution">
    <text evidence="9">The sequence shown here is derived from an EMBL/GenBank/DDBJ whole genome shotgun (WGS) entry which is preliminary data.</text>
</comment>
<feature type="transmembrane region" description="Helical" evidence="8">
    <location>
        <begin position="126"/>
        <end position="149"/>
    </location>
</feature>
<keyword evidence="6 8" id="KW-0472">Membrane</keyword>
<dbReference type="STRING" id="105984.A0A427XEK2"/>
<accession>A0A427XEK2</accession>
<name>A0A427XEK2_9TREE</name>
<evidence type="ECO:0000256" key="6">
    <source>
        <dbReference type="ARBA" id="ARBA00023136"/>
    </source>
</evidence>
<dbReference type="Pfam" id="PF01956">
    <property type="entry name" value="EMC3_TMCO1"/>
    <property type="match status" value="1"/>
</dbReference>
<keyword evidence="10" id="KW-1185">Reference proteome</keyword>
<sequence length="266" mass="29267">MASVLKEQDLYLDPSIRDWVLIPITVIMLLVGVLRHYVTQLLNSAPKPKPAAAVREQRLLSRSHAIRGIAPLSPLYPAQFKSFTASTSAAMASGDYLQNKGGEAETPNPLDPKNMDSMMDGMKKQAVMMVPNMLIMQYINVFFSGYILIKLPFPLTLGAKSLFARDIAMPDLSVRWVSALSWYFLNLFGLNGVFKLILGDENAATDTRDQSGLAMLGGAGGPMGPGQPDMVKVFKSEIENLSLADGLYRWVGDGVEDRVLERWGKK</sequence>
<protein>
    <recommendedName>
        <fullName evidence="3 7">ER membrane protein complex subunit 3</fullName>
    </recommendedName>
</protein>
<evidence type="ECO:0000256" key="4">
    <source>
        <dbReference type="ARBA" id="ARBA00022692"/>
    </source>
</evidence>
<gene>
    <name evidence="9" type="primary">EMC3</name>
    <name evidence="9" type="ORF">EHS24_003595</name>
</gene>
<evidence type="ECO:0000313" key="9">
    <source>
        <dbReference type="EMBL" id="RSH77285.1"/>
    </source>
</evidence>
<keyword evidence="4 8" id="KW-0812">Transmembrane</keyword>
<dbReference type="RefSeq" id="XP_028472432.1">
    <property type="nucleotide sequence ID" value="XM_028619258.1"/>
</dbReference>
<dbReference type="AlphaFoldDB" id="A0A427XEK2"/>
<evidence type="ECO:0000256" key="8">
    <source>
        <dbReference type="SAM" id="Phobius"/>
    </source>
</evidence>
<dbReference type="PANTHER" id="PTHR13116">
    <property type="entry name" value="ER MEMBRANE PROTEIN COMPLEX SUBUNIT 3"/>
    <property type="match status" value="1"/>
</dbReference>
<dbReference type="GO" id="GO:0034975">
    <property type="term" value="P:protein folding in endoplasmic reticulum"/>
    <property type="evidence" value="ECO:0007669"/>
    <property type="project" value="TreeGrafter"/>
</dbReference>
<evidence type="ECO:0000256" key="3">
    <source>
        <dbReference type="ARBA" id="ARBA00020822"/>
    </source>
</evidence>
<feature type="transmembrane region" description="Helical" evidence="8">
    <location>
        <begin position="180"/>
        <end position="198"/>
    </location>
</feature>
<dbReference type="Proteomes" id="UP000279236">
    <property type="component" value="Unassembled WGS sequence"/>
</dbReference>
<dbReference type="EMBL" id="RSCE01000017">
    <property type="protein sequence ID" value="RSH77285.1"/>
    <property type="molecule type" value="Genomic_DNA"/>
</dbReference>
<dbReference type="PANTHER" id="PTHR13116:SF5">
    <property type="entry name" value="ER MEMBRANE PROTEIN COMPLEX SUBUNIT 3"/>
    <property type="match status" value="1"/>
</dbReference>
<evidence type="ECO:0000256" key="1">
    <source>
        <dbReference type="ARBA" id="ARBA00004141"/>
    </source>
</evidence>